<protein>
    <submittedName>
        <fullName evidence="1">Uncharacterized protein</fullName>
    </submittedName>
</protein>
<evidence type="ECO:0000313" key="2">
    <source>
        <dbReference type="Proteomes" id="UP000187735"/>
    </source>
</evidence>
<proteinExistence type="predicted"/>
<accession>A0A1P8WR87</accession>
<dbReference type="Proteomes" id="UP000187735">
    <property type="component" value="Chromosome"/>
</dbReference>
<sequence length="165" mass="18510">MTTRHDHHSSEGKEALAHACIAEAKRRKRPELAGDFYCQAVHESREGRRTGYNAKQVAWQAAGHLLKNMKAACDRAPEHFGGDALIPMTGTDYGDTFTRQMEFAFDLSQAIGERLAIHRMQTVLALRAFIREPLKVSRASMPPKQLDRGPLARRIKSRRATLMAA</sequence>
<keyword evidence="2" id="KW-1185">Reference proteome</keyword>
<dbReference type="STRING" id="1891926.Fuma_06252"/>
<reference evidence="1 2" key="1">
    <citation type="journal article" date="2016" name="Front. Microbiol.">
        <title>Fuerstia marisgermanicae gen. nov., sp. nov., an Unusual Member of the Phylum Planctomycetes from the German Wadden Sea.</title>
        <authorList>
            <person name="Kohn T."/>
            <person name="Heuer A."/>
            <person name="Jogler M."/>
            <person name="Vollmers J."/>
            <person name="Boedeker C."/>
            <person name="Bunk B."/>
            <person name="Rast P."/>
            <person name="Borchert D."/>
            <person name="Glockner I."/>
            <person name="Freese H.M."/>
            <person name="Klenk H.P."/>
            <person name="Overmann J."/>
            <person name="Kaster A.K."/>
            <person name="Rohde M."/>
            <person name="Wiegand S."/>
            <person name="Jogler C."/>
        </authorList>
    </citation>
    <scope>NUCLEOTIDE SEQUENCE [LARGE SCALE GENOMIC DNA]</scope>
    <source>
        <strain evidence="1 2">NH11</strain>
    </source>
</reference>
<name>A0A1P8WR87_9PLAN</name>
<organism evidence="1 2">
    <name type="scientific">Fuerstiella marisgermanici</name>
    <dbReference type="NCBI Taxonomy" id="1891926"/>
    <lineage>
        <taxon>Bacteria</taxon>
        <taxon>Pseudomonadati</taxon>
        <taxon>Planctomycetota</taxon>
        <taxon>Planctomycetia</taxon>
        <taxon>Planctomycetales</taxon>
        <taxon>Planctomycetaceae</taxon>
        <taxon>Fuerstiella</taxon>
    </lineage>
</organism>
<gene>
    <name evidence="1" type="ORF">Fuma_06252</name>
</gene>
<dbReference type="AlphaFoldDB" id="A0A1P8WR87"/>
<dbReference type="KEGG" id="fmr:Fuma_06252"/>
<evidence type="ECO:0000313" key="1">
    <source>
        <dbReference type="EMBL" id="APZ96582.1"/>
    </source>
</evidence>
<dbReference type="RefSeq" id="WP_077027581.1">
    <property type="nucleotide sequence ID" value="NZ_CP017641.1"/>
</dbReference>
<dbReference type="EMBL" id="CP017641">
    <property type="protein sequence ID" value="APZ96582.1"/>
    <property type="molecule type" value="Genomic_DNA"/>
</dbReference>